<keyword evidence="4" id="KW-1185">Reference proteome</keyword>
<dbReference type="Pfam" id="PF05048">
    <property type="entry name" value="NosD"/>
    <property type="match status" value="1"/>
</dbReference>
<keyword evidence="1" id="KW-1133">Transmembrane helix</keyword>
<dbReference type="InterPro" id="IPR006626">
    <property type="entry name" value="PbH1"/>
</dbReference>
<organism evidence="3 4">
    <name type="scientific">Cytobacillus mangrovibacter</name>
    <dbReference type="NCBI Taxonomy" id="3299024"/>
    <lineage>
        <taxon>Bacteria</taxon>
        <taxon>Bacillati</taxon>
        <taxon>Bacillota</taxon>
        <taxon>Bacilli</taxon>
        <taxon>Bacillales</taxon>
        <taxon>Bacillaceae</taxon>
        <taxon>Cytobacillus</taxon>
    </lineage>
</organism>
<gene>
    <name evidence="3" type="ORF">ACFYKT_14245</name>
</gene>
<dbReference type="RefSeq" id="WP_389220801.1">
    <property type="nucleotide sequence ID" value="NZ_JBIACJ010000007.1"/>
</dbReference>
<dbReference type="NCBIfam" id="TIGR03804">
    <property type="entry name" value="para_beta_helix"/>
    <property type="match status" value="3"/>
</dbReference>
<accession>A0ABW6K3I0</accession>
<dbReference type="SMART" id="SM00722">
    <property type="entry name" value="CASH"/>
    <property type="match status" value="1"/>
</dbReference>
<evidence type="ECO:0000259" key="2">
    <source>
        <dbReference type="SMART" id="SM00722"/>
    </source>
</evidence>
<evidence type="ECO:0000256" key="1">
    <source>
        <dbReference type="SAM" id="Phobius"/>
    </source>
</evidence>
<dbReference type="InterPro" id="IPR006633">
    <property type="entry name" value="Carb-bd_sugar_hydrolysis-dom"/>
</dbReference>
<evidence type="ECO:0000313" key="3">
    <source>
        <dbReference type="EMBL" id="MFE8697500.1"/>
    </source>
</evidence>
<dbReference type="InterPro" id="IPR007742">
    <property type="entry name" value="NosD_dom"/>
</dbReference>
<dbReference type="Gene3D" id="2.160.20.10">
    <property type="entry name" value="Single-stranded right-handed beta-helix, Pectin lyase-like"/>
    <property type="match status" value="1"/>
</dbReference>
<dbReference type="SUPFAM" id="SSF51126">
    <property type="entry name" value="Pectin lyase-like"/>
    <property type="match status" value="1"/>
</dbReference>
<dbReference type="InterPro" id="IPR022441">
    <property type="entry name" value="Para_beta_helix_rpt-2"/>
</dbReference>
<feature type="transmembrane region" description="Helical" evidence="1">
    <location>
        <begin position="426"/>
        <end position="444"/>
    </location>
</feature>
<dbReference type="EMBL" id="JBIACJ010000007">
    <property type="protein sequence ID" value="MFE8697500.1"/>
    <property type="molecule type" value="Genomic_DNA"/>
</dbReference>
<feature type="domain" description="Carbohydrate-binding/sugar hydrolysis" evidence="2">
    <location>
        <begin position="48"/>
        <end position="181"/>
    </location>
</feature>
<sequence length="453" mass="51243">MYKKIGLFLVLFLVVFTGKAYGEERTVTNSEELQEALASNEELTVIQLKRGEYAGTFTINHPVHLIGEEGVVLLGPESGNVLTIEADDVTVEGLQIEGSGSQNAGIYVKGNRASIHQTILKNVFHGIYAKDSYGHRIENNVITSFNEDHKHNGFGIYLVKAPNSIVNHNFIYDTQDGIYVSYSNYCEVRSNQMIRTRYGVHTMDSKTVLIAQNEVRESVNGMMIMQSNEISIIENVFYLNTKIDGAGIFIFDTFDSKISSNIMKANFKGIVIENAKRNTFEFNTFLGNNVGMELGSTSDDNTIYLNNFYHNTRQIISDKDNKNLFSRDNYGNYFDDHGSLNLNNDDLVDFAYKSGDVFYNMTSEEPYLNIFYQSPAVELWNKIEQYTPMPTQSFVIDEVPLVKPAPVHWSKGETKTGILENPTFDVIQILCFLIILAGSLFILIKLGRERREV</sequence>
<comment type="caution">
    <text evidence="3">The sequence shown here is derived from an EMBL/GenBank/DDBJ whole genome shotgun (WGS) entry which is preliminary data.</text>
</comment>
<name>A0ABW6K3I0_9BACI</name>
<protein>
    <submittedName>
        <fullName evidence="3">NosD domain-containing protein</fullName>
    </submittedName>
</protein>
<reference evidence="3 4" key="1">
    <citation type="submission" date="2024-08" db="EMBL/GenBank/DDBJ databases">
        <title>Two novel Cytobacillus novel species.</title>
        <authorList>
            <person name="Liu G."/>
        </authorList>
    </citation>
    <scope>NUCLEOTIDE SEQUENCE [LARGE SCALE GENOMIC DNA]</scope>
    <source>
        <strain evidence="3 4">FJAT-53684</strain>
    </source>
</reference>
<evidence type="ECO:0000313" key="4">
    <source>
        <dbReference type="Proteomes" id="UP001601058"/>
    </source>
</evidence>
<proteinExistence type="predicted"/>
<dbReference type="Proteomes" id="UP001601058">
    <property type="component" value="Unassembled WGS sequence"/>
</dbReference>
<dbReference type="SMART" id="SM00710">
    <property type="entry name" value="PbH1"/>
    <property type="match status" value="9"/>
</dbReference>
<keyword evidence="1" id="KW-0812">Transmembrane</keyword>
<dbReference type="InterPro" id="IPR012334">
    <property type="entry name" value="Pectin_lyas_fold"/>
</dbReference>
<keyword evidence="1" id="KW-0472">Membrane</keyword>
<dbReference type="InterPro" id="IPR011050">
    <property type="entry name" value="Pectin_lyase_fold/virulence"/>
</dbReference>